<protein>
    <submittedName>
        <fullName evidence="1">Histone deacetylase 5-like</fullName>
    </submittedName>
</protein>
<organism evidence="1 2">
    <name type="scientific">Trifolium medium</name>
    <dbReference type="NCBI Taxonomy" id="97028"/>
    <lineage>
        <taxon>Eukaryota</taxon>
        <taxon>Viridiplantae</taxon>
        <taxon>Streptophyta</taxon>
        <taxon>Embryophyta</taxon>
        <taxon>Tracheophyta</taxon>
        <taxon>Spermatophyta</taxon>
        <taxon>Magnoliopsida</taxon>
        <taxon>eudicotyledons</taxon>
        <taxon>Gunneridae</taxon>
        <taxon>Pentapetalae</taxon>
        <taxon>rosids</taxon>
        <taxon>fabids</taxon>
        <taxon>Fabales</taxon>
        <taxon>Fabaceae</taxon>
        <taxon>Papilionoideae</taxon>
        <taxon>50 kb inversion clade</taxon>
        <taxon>NPAAA clade</taxon>
        <taxon>Hologalegina</taxon>
        <taxon>IRL clade</taxon>
        <taxon>Trifolieae</taxon>
        <taxon>Trifolium</taxon>
    </lineage>
</organism>
<evidence type="ECO:0000313" key="1">
    <source>
        <dbReference type="EMBL" id="MCI58678.1"/>
    </source>
</evidence>
<dbReference type="Proteomes" id="UP000265520">
    <property type="component" value="Unassembled WGS sequence"/>
</dbReference>
<name>A0A392TCD0_9FABA</name>
<keyword evidence="2" id="KW-1185">Reference proteome</keyword>
<evidence type="ECO:0000313" key="2">
    <source>
        <dbReference type="Proteomes" id="UP000265520"/>
    </source>
</evidence>
<reference evidence="1 2" key="1">
    <citation type="journal article" date="2018" name="Front. Plant Sci.">
        <title>Red Clover (Trifolium pratense) and Zigzag Clover (T. medium) - A Picture of Genomic Similarities and Differences.</title>
        <authorList>
            <person name="Dluhosova J."/>
            <person name="Istvanek J."/>
            <person name="Nedelnik J."/>
            <person name="Repkova J."/>
        </authorList>
    </citation>
    <scope>NUCLEOTIDE SEQUENCE [LARGE SCALE GENOMIC DNA]</scope>
    <source>
        <strain evidence="2">cv. 10/8</strain>
        <tissue evidence="1">Leaf</tissue>
    </source>
</reference>
<proteinExistence type="predicted"/>
<dbReference type="AlphaFoldDB" id="A0A392TCD0"/>
<feature type="non-terminal residue" evidence="1">
    <location>
        <position position="1"/>
    </location>
</feature>
<sequence>TRCSPLDIEGFKSGKLPLRAPNKSYANTLIKGLVEGEQFSEPEAIAYIDAAAKSL</sequence>
<accession>A0A392TCD0</accession>
<dbReference type="EMBL" id="LXQA010550041">
    <property type="protein sequence ID" value="MCI58678.1"/>
    <property type="molecule type" value="Genomic_DNA"/>
</dbReference>
<comment type="caution">
    <text evidence="1">The sequence shown here is derived from an EMBL/GenBank/DDBJ whole genome shotgun (WGS) entry which is preliminary data.</text>
</comment>